<dbReference type="PROSITE" id="PS51257">
    <property type="entry name" value="PROKAR_LIPOPROTEIN"/>
    <property type="match status" value="1"/>
</dbReference>
<accession>A0ABS9ZTX5</accession>
<sequence>MKRLTYFLWFGLLFLACSKSDTRLNVDTEIEKPCGTHTSGQKLFLGPQGGCFYFNSNGNKTYVDRKECKC</sequence>
<comment type="caution">
    <text evidence="1">The sequence shown here is derived from an EMBL/GenBank/DDBJ whole genome shotgun (WGS) entry which is preliminary data.</text>
</comment>
<dbReference type="RefSeq" id="WP_243357886.1">
    <property type="nucleotide sequence ID" value="NZ_JALGBH010000001.1"/>
</dbReference>
<dbReference type="EMBL" id="JALGBH010000001">
    <property type="protein sequence ID" value="MCJ0741369.1"/>
    <property type="molecule type" value="Genomic_DNA"/>
</dbReference>
<reference evidence="1" key="1">
    <citation type="submission" date="2022-03" db="EMBL/GenBank/DDBJ databases">
        <authorList>
            <person name="Woo C.Y."/>
        </authorList>
    </citation>
    <scope>NUCLEOTIDE SEQUENCE</scope>
    <source>
        <strain evidence="1">CYS-01</strain>
    </source>
</reference>
<protein>
    <recommendedName>
        <fullName evidence="3">Lipoprotein</fullName>
    </recommendedName>
</protein>
<evidence type="ECO:0008006" key="3">
    <source>
        <dbReference type="Google" id="ProtNLM"/>
    </source>
</evidence>
<organism evidence="1 2">
    <name type="scientific">Pedobacter montanisoli</name>
    <dbReference type="NCBI Taxonomy" id="2923277"/>
    <lineage>
        <taxon>Bacteria</taxon>
        <taxon>Pseudomonadati</taxon>
        <taxon>Bacteroidota</taxon>
        <taxon>Sphingobacteriia</taxon>
        <taxon>Sphingobacteriales</taxon>
        <taxon>Sphingobacteriaceae</taxon>
        <taxon>Pedobacter</taxon>
    </lineage>
</organism>
<evidence type="ECO:0000313" key="2">
    <source>
        <dbReference type="Proteomes" id="UP001165460"/>
    </source>
</evidence>
<evidence type="ECO:0000313" key="1">
    <source>
        <dbReference type="EMBL" id="MCJ0741369.1"/>
    </source>
</evidence>
<proteinExistence type="predicted"/>
<name>A0ABS9ZTX5_9SPHI</name>
<dbReference type="Proteomes" id="UP001165460">
    <property type="component" value="Unassembled WGS sequence"/>
</dbReference>
<keyword evidence="2" id="KW-1185">Reference proteome</keyword>
<gene>
    <name evidence="1" type="ORF">MMF97_01520</name>
</gene>